<dbReference type="InterPro" id="IPR011013">
    <property type="entry name" value="Gal_mutarotase_sf_dom"/>
</dbReference>
<evidence type="ECO:0000256" key="7">
    <source>
        <dbReference type="ARBA" id="ARBA00059516"/>
    </source>
</evidence>
<dbReference type="GO" id="GO:0030246">
    <property type="term" value="F:carbohydrate binding"/>
    <property type="evidence" value="ECO:0007669"/>
    <property type="project" value="InterPro"/>
</dbReference>
<evidence type="ECO:0000256" key="5">
    <source>
        <dbReference type="ARBA" id="ARBA00022833"/>
    </source>
</evidence>
<dbReference type="Pfam" id="PF07748">
    <property type="entry name" value="Glyco_hydro_38C"/>
    <property type="match status" value="1"/>
</dbReference>
<protein>
    <recommendedName>
        <fullName evidence="9">Alpha-mannosidase</fullName>
        <ecNumber evidence="9">3.2.1.-</ecNumber>
    </recommendedName>
</protein>
<dbReference type="GO" id="GO:0000139">
    <property type="term" value="C:Golgi membrane"/>
    <property type="evidence" value="ECO:0007669"/>
    <property type="project" value="TreeGrafter"/>
</dbReference>
<name>A0A8D8Q5B8_9HEMI</name>
<dbReference type="PANTHER" id="PTHR11607">
    <property type="entry name" value="ALPHA-MANNOSIDASE"/>
    <property type="match status" value="1"/>
</dbReference>
<keyword evidence="6 9" id="KW-0326">Glycosidase</keyword>
<evidence type="ECO:0000256" key="9">
    <source>
        <dbReference type="RuleBase" id="RU361199"/>
    </source>
</evidence>
<evidence type="ECO:0000256" key="3">
    <source>
        <dbReference type="ARBA" id="ARBA00022723"/>
    </source>
</evidence>
<dbReference type="EMBL" id="HBUF01398195">
    <property type="protein sequence ID" value="CAG6736130.1"/>
    <property type="molecule type" value="Transcribed_RNA"/>
</dbReference>
<dbReference type="EMBL" id="HBUF01059873">
    <property type="protein sequence ID" value="CAG6625426.1"/>
    <property type="molecule type" value="Transcribed_RNA"/>
</dbReference>
<evidence type="ECO:0000256" key="6">
    <source>
        <dbReference type="ARBA" id="ARBA00023295"/>
    </source>
</evidence>
<dbReference type="AlphaFoldDB" id="A0A8D8Q5B8"/>
<dbReference type="PANTHER" id="PTHR11607:SF70">
    <property type="entry name" value="ALPHA-MANNOSIDASE"/>
    <property type="match status" value="1"/>
</dbReference>
<proteinExistence type="inferred from homology"/>
<dbReference type="EMBL" id="HBUF01235173">
    <property type="protein sequence ID" value="CAG6674935.1"/>
    <property type="molecule type" value="Transcribed_RNA"/>
</dbReference>
<dbReference type="SUPFAM" id="SSF88713">
    <property type="entry name" value="Glycoside hydrolase/deacetylase"/>
    <property type="match status" value="1"/>
</dbReference>
<evidence type="ECO:0000256" key="1">
    <source>
        <dbReference type="ARBA" id="ARBA00009792"/>
    </source>
</evidence>
<dbReference type="EC" id="3.2.1.-" evidence="9"/>
<dbReference type="InterPro" id="IPR050843">
    <property type="entry name" value="Glycosyl_Hydrlase_38"/>
</dbReference>
<dbReference type="Gene3D" id="2.70.98.30">
    <property type="entry name" value="Golgi alpha-mannosidase II, domain 4"/>
    <property type="match status" value="1"/>
</dbReference>
<dbReference type="GO" id="GO:0046872">
    <property type="term" value="F:metal ion binding"/>
    <property type="evidence" value="ECO:0007669"/>
    <property type="project" value="UniProtKB-KW"/>
</dbReference>
<evidence type="ECO:0000256" key="4">
    <source>
        <dbReference type="ARBA" id="ARBA00022801"/>
    </source>
</evidence>
<dbReference type="InterPro" id="IPR013780">
    <property type="entry name" value="Glyco_hydro_b"/>
</dbReference>
<dbReference type="InterPro" id="IPR027291">
    <property type="entry name" value="Glyco_hydro_38_N_sf"/>
</dbReference>
<dbReference type="GO" id="GO:0006013">
    <property type="term" value="P:mannose metabolic process"/>
    <property type="evidence" value="ECO:0007669"/>
    <property type="project" value="InterPro"/>
</dbReference>
<comment type="function">
    <text evidence="7">Catalyzes the first committed step in the biosynthesis of complex N-glycans. It controls conversion of high mannose to complex N-glycans; the final hydrolytic step in the N-glycan maturation pathway.</text>
</comment>
<comment type="cofactor">
    <cofactor evidence="9">
        <name>Zn(2+)</name>
        <dbReference type="ChEBI" id="CHEBI:29105"/>
    </cofactor>
    <text evidence="9">Binds 1 zinc ion per subunit.</text>
</comment>
<dbReference type="EMBL" id="HBUF01235174">
    <property type="protein sequence ID" value="CAG6674936.1"/>
    <property type="molecule type" value="Transcribed_RNA"/>
</dbReference>
<comment type="catalytic activity">
    <reaction evidence="8">
        <text>N(4)-{beta-D-GlcNAc-(1-&gt;2)-alpha-D-Man-(1-&gt;3)-[alpha-D-Man-(1-&gt;3)-[alpha-D-Man-(1-&gt;6)]-alpha-D-Man-(1-&gt;6)]-beta-D-Man-(1-&gt;4)-beta-D-GlcNAc-(1-&gt;4)-beta-D-GlcNAc}-L-asparaginyl-[protein] + 2 H2O = 2 alpha-D-mannopyranose + an N(4)-{beta-D-GlcNAc-(1-&gt;2)-alpha-D-Man-(1-&gt;3)-[alpha-D-Man-(1-&gt;6)]-beta-D-Man-(1-&gt;4)-beta-D-GlcNAc-(1-&gt;4)-beta-D-GlcNAc}-L-asparaginyl-[protein]</text>
        <dbReference type="Rhea" id="RHEA:56052"/>
        <dbReference type="Rhea" id="RHEA-COMP:14368"/>
        <dbReference type="Rhea" id="RHEA-COMP:14369"/>
        <dbReference type="ChEBI" id="CHEBI:15377"/>
        <dbReference type="ChEBI" id="CHEBI:28729"/>
        <dbReference type="ChEBI" id="CHEBI:60615"/>
        <dbReference type="ChEBI" id="CHEBI:60625"/>
        <dbReference type="EC" id="3.2.1.114"/>
    </reaction>
</comment>
<dbReference type="InterPro" id="IPR011682">
    <property type="entry name" value="Glyco_hydro_38_C"/>
</dbReference>
<organism evidence="11">
    <name type="scientific">Cacopsylla melanoneura</name>
    <dbReference type="NCBI Taxonomy" id="428564"/>
    <lineage>
        <taxon>Eukaryota</taxon>
        <taxon>Metazoa</taxon>
        <taxon>Ecdysozoa</taxon>
        <taxon>Arthropoda</taxon>
        <taxon>Hexapoda</taxon>
        <taxon>Insecta</taxon>
        <taxon>Pterygota</taxon>
        <taxon>Neoptera</taxon>
        <taxon>Paraneoptera</taxon>
        <taxon>Hemiptera</taxon>
        <taxon>Sternorrhyncha</taxon>
        <taxon>Psylloidea</taxon>
        <taxon>Psyllidae</taxon>
        <taxon>Psyllinae</taxon>
        <taxon>Cacopsylla</taxon>
    </lineage>
</organism>
<dbReference type="EMBL" id="HBUF01059875">
    <property type="protein sequence ID" value="CAG6625428.1"/>
    <property type="molecule type" value="Transcribed_RNA"/>
</dbReference>
<evidence type="ECO:0000256" key="8">
    <source>
        <dbReference type="ARBA" id="ARBA00093232"/>
    </source>
</evidence>
<comment type="similarity">
    <text evidence="1 9">Belongs to the glycosyl hydrolase 38 family.</text>
</comment>
<dbReference type="Pfam" id="PF09261">
    <property type="entry name" value="Alpha-mann_mid"/>
    <property type="match status" value="1"/>
</dbReference>
<dbReference type="Gene3D" id="1.20.1270.50">
    <property type="entry name" value="Glycoside hydrolase family 38, central domain"/>
    <property type="match status" value="1"/>
</dbReference>
<dbReference type="FunFam" id="1.20.1270.50:FF:000001">
    <property type="entry name" value="Alpha-mannosidase"/>
    <property type="match status" value="1"/>
</dbReference>
<dbReference type="EMBL" id="HBUF01059871">
    <property type="protein sequence ID" value="CAG6625424.1"/>
    <property type="molecule type" value="Transcribed_RNA"/>
</dbReference>
<dbReference type="InterPro" id="IPR028995">
    <property type="entry name" value="Glyco_hydro_57/38_cen_sf"/>
</dbReference>
<dbReference type="SUPFAM" id="SSF74650">
    <property type="entry name" value="Galactose mutarotase-like"/>
    <property type="match status" value="1"/>
</dbReference>
<dbReference type="InterPro" id="IPR011330">
    <property type="entry name" value="Glyco_hydro/deAcase_b/a-brl"/>
</dbReference>
<evidence type="ECO:0000259" key="10">
    <source>
        <dbReference type="SMART" id="SM00872"/>
    </source>
</evidence>
<dbReference type="SMART" id="SM00872">
    <property type="entry name" value="Alpha-mann_mid"/>
    <property type="match status" value="1"/>
</dbReference>
<dbReference type="Gene3D" id="3.20.110.10">
    <property type="entry name" value="Glycoside hydrolase 38, N terminal domain"/>
    <property type="match status" value="1"/>
</dbReference>
<dbReference type="InterPro" id="IPR000602">
    <property type="entry name" value="Glyco_hydro_38_N"/>
</dbReference>
<accession>A0A8D8Q5B8</accession>
<evidence type="ECO:0000313" key="11">
    <source>
        <dbReference type="EMBL" id="CAG6625424.1"/>
    </source>
</evidence>
<dbReference type="EMBL" id="HBUF01059874">
    <property type="protein sequence ID" value="CAG6625427.1"/>
    <property type="molecule type" value="Transcribed_RNA"/>
</dbReference>
<keyword evidence="4 9" id="KW-0378">Hydrolase</keyword>
<dbReference type="InterPro" id="IPR015341">
    <property type="entry name" value="Glyco_hydro_38_cen"/>
</dbReference>
<dbReference type="FunFam" id="3.20.110.10:FF:000007">
    <property type="entry name" value="Alpha-mannosidase"/>
    <property type="match status" value="1"/>
</dbReference>
<dbReference type="SUPFAM" id="SSF88688">
    <property type="entry name" value="Families 57/38 glycoside transferase middle domain"/>
    <property type="match status" value="1"/>
</dbReference>
<reference evidence="11" key="1">
    <citation type="submission" date="2021-05" db="EMBL/GenBank/DDBJ databases">
        <authorList>
            <person name="Alioto T."/>
            <person name="Alioto T."/>
            <person name="Gomez Garrido J."/>
        </authorList>
    </citation>
    <scope>NUCLEOTIDE SEQUENCE</scope>
</reference>
<dbReference type="InterPro" id="IPR037094">
    <property type="entry name" value="Glyco_hydro_38_cen_sf"/>
</dbReference>
<keyword evidence="3 9" id="KW-0479">Metal-binding</keyword>
<dbReference type="Pfam" id="PF01074">
    <property type="entry name" value="Glyco_hydro_38N"/>
    <property type="match status" value="1"/>
</dbReference>
<dbReference type="EMBL" id="HBUF01235175">
    <property type="protein sequence ID" value="CAG6674938.1"/>
    <property type="molecule type" value="Transcribed_RNA"/>
</dbReference>
<keyword evidence="5 9" id="KW-0862">Zinc</keyword>
<dbReference type="CDD" id="cd10809">
    <property type="entry name" value="GH38N_AMII_GMII_SfManIII_like"/>
    <property type="match status" value="1"/>
</dbReference>
<dbReference type="GO" id="GO:0004572">
    <property type="term" value="F:mannosyl-oligosaccharide 1,3-1,6-alpha-mannosidase activity"/>
    <property type="evidence" value="ECO:0007669"/>
    <property type="project" value="UniProtKB-EC"/>
</dbReference>
<dbReference type="Gene3D" id="2.60.40.1180">
    <property type="entry name" value="Golgi alpha-mannosidase II"/>
    <property type="match status" value="1"/>
</dbReference>
<dbReference type="GO" id="GO:0006491">
    <property type="term" value="P:N-glycan processing"/>
    <property type="evidence" value="ECO:0007669"/>
    <property type="project" value="TreeGrafter"/>
</dbReference>
<feature type="domain" description="Glycoside hydrolase family 38 central" evidence="10">
    <location>
        <begin position="474"/>
        <end position="562"/>
    </location>
</feature>
<sequence>MFKVLRRGSSRFFLLVALVLFLVTLCLYYVGLSNSGFSFSTNGLSLDVPKSRDDPRSDLARAERYSGDVVSGERRFRWIEGDGVVNSRTCPDVRVAKTDVDTVEEFAKFNFQPYWLKSREYWDESFEERFKKRKKQWPKLPLKVFLVPHSHNDPGWLKTFESYYHSQTRNILNNMVEKLVQHRNMTFIWSEISFFSQWWESLHPTKKNIVKKLIGEGRLEIVTGGWVMTDEATSHVFAMVDQLIEGHQWLKNNLGMEPRSGWSVDPFGHGATVPYLLKSSGFDGGAVIQRIHYAWKRWFAEQEMGDFKWRQSWDNDGHTDFLVHNMPFDIYSIKHSCGPHPQICLSYDFRKVPGEYTEYSMRSVPIDDENVKQKAETLLEEYGKTGSLFPHNVVMTLLGDDFRYDRDIEWDQQYNNYKKLFDYINSHKHIYNAEVSFGTPSSYFNAVRERMSSFKTLKGDFFVYSDIFSEGRPAYWSGYFTTRPYWKILDRELENNLRSAEILYTVALNKARKQAYNNTVKVLERDYEKLVRARQSLGLFQHHDAITGTSKALVMHDYALKLYEGIQDSIFVQGFSAQSLLLHSDNTLSSSNTNFLVPSSDRESYEKLSRKIVINFHNDEPKKVVVFNSLGQHRQDVIQLKVFKPNVRVLSPDGTPVIYQINPVWNRTQPESTAEEPSDVTIEMTRDHHYELEFVVELPPLSLMVYTIEVVPKKQNAEAHAIVYCKKCHRHPSFITKNMQTGDIQLENHVLKLLVDGNSGLLRSITQKKTNKVTHCGLQFAAYTSAQFHSGAYLFMPEPNSRDSEREILDDIPNHKIVITSGPVSSQLTVLYGTLLVHTITIYHVSGPLSQGIYIENTVDFDIPPKNRETELFMRFNSDLMNGEPPEIYTDLNGFSMQRRVKVERINIEGNYFPITTTAFIQDPERRLSLLVNHAQGAAAWQPGWLEVMLDRRTLYDDARGMGEGIVDNKRTLCKYWLLLEDVSSIDPSSYQSPSLVANHLSNGLNYPPNIFILESSDTSIKQDQLRSEVFLLSKPLPCDIHLMNIRTLADQTFMQFPSSSSLMLLHRQGFACNVGNDYSIPKCSLSHSNQSAFHSRTNFYDLKISSIQRTTLTGLKLEEEISSLDQIKVNPNDLITVNVTFSY</sequence>
<evidence type="ECO:0000256" key="2">
    <source>
        <dbReference type="ARBA" id="ARBA00011748"/>
    </source>
</evidence>
<dbReference type="EMBL" id="HBUF01059872">
    <property type="protein sequence ID" value="CAG6625425.1"/>
    <property type="molecule type" value="Transcribed_RNA"/>
</dbReference>
<comment type="subunit">
    <text evidence="2">Homodimer; disulfide-linked.</text>
</comment>